<evidence type="ECO:0000313" key="3">
    <source>
        <dbReference type="Proteomes" id="UP000465601"/>
    </source>
</evidence>
<reference evidence="2 3" key="1">
    <citation type="submission" date="2019-10" db="EMBL/GenBank/DDBJ databases">
        <title>Alkaliphilus serpentinus sp. nov. and Alkaliphilus pronyensis sp. nov., two novel anaerobic alkaliphilic species isolated from the serpentinized-hosted hydrothermal field of the Prony Bay (New Caledonia).</title>
        <authorList>
            <person name="Postec A."/>
        </authorList>
    </citation>
    <scope>NUCLEOTIDE SEQUENCE [LARGE SCALE GENOMIC DNA]</scope>
    <source>
        <strain evidence="2 3">LacT</strain>
    </source>
</reference>
<keyword evidence="3" id="KW-1185">Reference proteome</keyword>
<dbReference type="NCBIfam" id="TIGR02359">
    <property type="entry name" value="thiW"/>
    <property type="match status" value="1"/>
</dbReference>
<dbReference type="RefSeq" id="WP_151865258.1">
    <property type="nucleotide sequence ID" value="NZ_WBZB01000013.1"/>
</dbReference>
<dbReference type="EMBL" id="WBZB01000013">
    <property type="protein sequence ID" value="KAB3531530.1"/>
    <property type="molecule type" value="Genomic_DNA"/>
</dbReference>
<feature type="transmembrane region" description="Helical" evidence="1">
    <location>
        <begin position="69"/>
        <end position="88"/>
    </location>
</feature>
<dbReference type="Pfam" id="PF09512">
    <property type="entry name" value="ThiW"/>
    <property type="match status" value="1"/>
</dbReference>
<feature type="transmembrane region" description="Helical" evidence="1">
    <location>
        <begin position="94"/>
        <end position="114"/>
    </location>
</feature>
<protein>
    <submittedName>
        <fullName evidence="2">Energy coupling factor transporter S component ThiW</fullName>
    </submittedName>
</protein>
<keyword evidence="1" id="KW-0812">Transmembrane</keyword>
<dbReference type="OrthoDB" id="5516776at2"/>
<dbReference type="Proteomes" id="UP000465601">
    <property type="component" value="Unassembled WGS sequence"/>
</dbReference>
<name>A0A833HQ72_9FIRM</name>
<dbReference type="Gene3D" id="1.10.1760.20">
    <property type="match status" value="1"/>
</dbReference>
<evidence type="ECO:0000313" key="2">
    <source>
        <dbReference type="EMBL" id="KAB3531530.1"/>
    </source>
</evidence>
<organism evidence="2 3">
    <name type="scientific">Alkaliphilus serpentinus</name>
    <dbReference type="NCBI Taxonomy" id="1482731"/>
    <lineage>
        <taxon>Bacteria</taxon>
        <taxon>Bacillati</taxon>
        <taxon>Bacillota</taxon>
        <taxon>Clostridia</taxon>
        <taxon>Peptostreptococcales</taxon>
        <taxon>Natronincolaceae</taxon>
        <taxon>Alkaliphilus</taxon>
    </lineage>
</organism>
<sequence>MKIKKLTLSALFIAIGVLSSHLLYIPVGVAKAFPVQHAINLLAATLLGPAYGVAIAFIVSLLRNILGTGSLLAFPGSMIGVFLAAILYQKTHRYSLAMAGEVIGTGIIGAFVSYPVAKIFMGREVAMFFFVIPFSASTVVGVVLGAIILKGLLHIKSIHSISGGGQL</sequence>
<feature type="transmembrane region" description="Helical" evidence="1">
    <location>
        <begin position="126"/>
        <end position="149"/>
    </location>
</feature>
<dbReference type="PIRSF" id="PIRSF024534">
    <property type="entry name" value="ThiW"/>
    <property type="match status" value="1"/>
</dbReference>
<keyword evidence="1" id="KW-1133">Transmembrane helix</keyword>
<comment type="caution">
    <text evidence="2">The sequence shown here is derived from an EMBL/GenBank/DDBJ whole genome shotgun (WGS) entry which is preliminary data.</text>
</comment>
<dbReference type="AlphaFoldDB" id="A0A833HQ72"/>
<accession>A0A833HQ72</accession>
<keyword evidence="1" id="KW-0472">Membrane</keyword>
<gene>
    <name evidence="2" type="primary">thiW</name>
    <name evidence="2" type="ORF">F8153_04975</name>
</gene>
<feature type="transmembrane region" description="Helical" evidence="1">
    <location>
        <begin position="40"/>
        <end position="62"/>
    </location>
</feature>
<evidence type="ECO:0000256" key="1">
    <source>
        <dbReference type="SAM" id="Phobius"/>
    </source>
</evidence>
<proteinExistence type="predicted"/>
<dbReference type="InterPro" id="IPR012652">
    <property type="entry name" value="ThiW"/>
</dbReference>